<dbReference type="PANTHER" id="PTHR12220">
    <property type="entry name" value="50S/60S RIBOSOMAL PROTEIN L16"/>
    <property type="match status" value="1"/>
</dbReference>
<dbReference type="InterPro" id="IPR047873">
    <property type="entry name" value="Ribosomal_uL16"/>
</dbReference>
<proteinExistence type="inferred from homology"/>
<dbReference type="AlphaFoldDB" id="A0A096XTW3"/>
<dbReference type="GeneID" id="31086272"/>
<dbReference type="InterPro" id="IPR016180">
    <property type="entry name" value="Ribosomal_uL16_dom"/>
</dbReference>
<geneLocation type="mitochondrion" evidence="5"/>
<dbReference type="Pfam" id="PF00252">
    <property type="entry name" value="Ribosomal_L16"/>
    <property type="match status" value="1"/>
</dbReference>
<evidence type="ECO:0000256" key="1">
    <source>
        <dbReference type="ARBA" id="ARBA00008931"/>
    </source>
</evidence>
<evidence type="ECO:0000256" key="2">
    <source>
        <dbReference type="ARBA" id="ARBA00022980"/>
    </source>
</evidence>
<dbReference type="PANTHER" id="PTHR12220:SF13">
    <property type="entry name" value="LARGE RIBOSOMAL SUBUNIT PROTEIN UL16M"/>
    <property type="match status" value="1"/>
</dbReference>
<organism evidence="5">
    <name type="scientific">Spongospora subterranea</name>
    <dbReference type="NCBI Taxonomy" id="70186"/>
    <lineage>
        <taxon>Eukaryota</taxon>
        <taxon>Sar</taxon>
        <taxon>Rhizaria</taxon>
        <taxon>Endomyxa</taxon>
        <taxon>Phytomyxea</taxon>
        <taxon>Plasmodiophorida</taxon>
        <taxon>Plasmodiophoridae</taxon>
        <taxon>Spongospora</taxon>
    </lineage>
</organism>
<dbReference type="EMBL" id="KF738139">
    <property type="protein sequence ID" value="AIK19940.1"/>
    <property type="molecule type" value="Genomic_DNA"/>
</dbReference>
<dbReference type="Gene3D" id="3.90.1170.10">
    <property type="entry name" value="Ribosomal protein L10e/L16"/>
    <property type="match status" value="1"/>
</dbReference>
<accession>A0A096XTW3</accession>
<dbReference type="GO" id="GO:0019843">
    <property type="term" value="F:rRNA binding"/>
    <property type="evidence" value="ECO:0007669"/>
    <property type="project" value="InterPro"/>
</dbReference>
<keyword evidence="2 4" id="KW-0689">Ribosomal protein</keyword>
<comment type="similarity">
    <text evidence="1 4">Belongs to the universal ribosomal protein uL16 family.</text>
</comment>
<dbReference type="SUPFAM" id="SSF54686">
    <property type="entry name" value="Ribosomal protein L16p/L10e"/>
    <property type="match status" value="1"/>
</dbReference>
<protein>
    <submittedName>
        <fullName evidence="5">50S ribosomal protein L16</fullName>
    </submittedName>
</protein>
<dbReference type="CDD" id="cd01433">
    <property type="entry name" value="Ribosomal_L16_L10e"/>
    <property type="match status" value="1"/>
</dbReference>
<gene>
    <name evidence="5" type="primary">rpl16</name>
</gene>
<dbReference type="GO" id="GO:0005762">
    <property type="term" value="C:mitochondrial large ribosomal subunit"/>
    <property type="evidence" value="ECO:0007669"/>
    <property type="project" value="TreeGrafter"/>
</dbReference>
<dbReference type="InterPro" id="IPR036920">
    <property type="entry name" value="Ribosomal_uL16_sf"/>
</dbReference>
<dbReference type="InterPro" id="IPR000114">
    <property type="entry name" value="Ribosomal_uL16_bact-type"/>
</dbReference>
<evidence type="ECO:0000256" key="4">
    <source>
        <dbReference type="RuleBase" id="RU004413"/>
    </source>
</evidence>
<keyword evidence="3 4" id="KW-0687">Ribonucleoprotein</keyword>
<name>A0A096XTW3_9EUKA</name>
<sequence length="137" mass="15709">MNFIPKTTKFLNYKKKIKNLPTKNLNLVNGTFGLKANQNCFLTSKQIEMIKLNLAKGTKKAGRYWIRVFPHFSVTAKPLEVRMGKGKGYIDHWICKIKRGSVICELFGLPAKQASFLLKKISLKLPVRTIYINKFSC</sequence>
<reference evidence="5" key="2">
    <citation type="journal article" date="2014" name="Mitochondrial DNA">
        <title>Mitochondrial genome sequence of the potato powdery scab pathogen Spongospora subterranea.</title>
        <authorList>
            <person name="Gutierrez P."/>
            <person name="Bulman S."/>
            <person name="Alzate J."/>
            <person name="Ortiz M.C."/>
            <person name="Marin M."/>
        </authorList>
    </citation>
    <scope>NUCLEOTIDE SEQUENCE</scope>
</reference>
<reference evidence="5" key="1">
    <citation type="submission" date="2013-10" db="EMBL/GenBank/DDBJ databases">
        <authorList>
            <person name="Gutierrez P.A."/>
            <person name="Alzate J.F."/>
            <person name="Mauricio M."/>
        </authorList>
    </citation>
    <scope>NUCLEOTIDE SEQUENCE</scope>
</reference>
<keyword evidence="5" id="KW-0496">Mitochondrion</keyword>
<evidence type="ECO:0000256" key="3">
    <source>
        <dbReference type="ARBA" id="ARBA00023274"/>
    </source>
</evidence>
<dbReference type="InterPro" id="IPR020798">
    <property type="entry name" value="Ribosomal_uL16_CS"/>
</dbReference>
<evidence type="ECO:0000313" key="5">
    <source>
        <dbReference type="EMBL" id="AIK19940.1"/>
    </source>
</evidence>
<dbReference type="NCBIfam" id="TIGR01164">
    <property type="entry name" value="rplP_bact"/>
    <property type="match status" value="1"/>
</dbReference>
<dbReference type="GO" id="GO:0003735">
    <property type="term" value="F:structural constituent of ribosome"/>
    <property type="evidence" value="ECO:0007669"/>
    <property type="project" value="InterPro"/>
</dbReference>
<dbReference type="PRINTS" id="PR00060">
    <property type="entry name" value="RIBOSOMALL16"/>
</dbReference>
<dbReference type="GO" id="GO:0032543">
    <property type="term" value="P:mitochondrial translation"/>
    <property type="evidence" value="ECO:0007669"/>
    <property type="project" value="TreeGrafter"/>
</dbReference>
<dbReference type="PROSITE" id="PS00701">
    <property type="entry name" value="RIBOSOMAL_L16_2"/>
    <property type="match status" value="1"/>
</dbReference>
<dbReference type="RefSeq" id="YP_009350069.1">
    <property type="nucleotide sequence ID" value="NC_034004.1"/>
</dbReference>